<dbReference type="RefSeq" id="XP_042995000.1">
    <property type="nucleotide sequence ID" value="XM_043139066.1"/>
</dbReference>
<evidence type="ECO:0000259" key="3">
    <source>
        <dbReference type="Pfam" id="PF12955"/>
    </source>
</evidence>
<feature type="signal peptide" evidence="2">
    <location>
        <begin position="1"/>
        <end position="17"/>
    </location>
</feature>
<feature type="domain" description="Vacuolar sorting protein Vps3844 C-terminal" evidence="3">
    <location>
        <begin position="268"/>
        <end position="373"/>
    </location>
</feature>
<dbReference type="STRING" id="1159556.A0A063C4W0"/>
<organism evidence="4 7">
    <name type="scientific">Ustilaginoidea virens</name>
    <name type="common">Rice false smut fungus</name>
    <name type="synonym">Villosiclava virens</name>
    <dbReference type="NCBI Taxonomy" id="1159556"/>
    <lineage>
        <taxon>Eukaryota</taxon>
        <taxon>Fungi</taxon>
        <taxon>Dikarya</taxon>
        <taxon>Ascomycota</taxon>
        <taxon>Pezizomycotina</taxon>
        <taxon>Sordariomycetes</taxon>
        <taxon>Hypocreomycetidae</taxon>
        <taxon>Hypocreales</taxon>
        <taxon>Clavicipitaceae</taxon>
        <taxon>Ustilaginoidea</taxon>
    </lineage>
</organism>
<evidence type="ECO:0000313" key="4">
    <source>
        <dbReference type="EMBL" id="GAO15707.1"/>
    </source>
</evidence>
<feature type="transmembrane region" description="Helical" evidence="1">
    <location>
        <begin position="338"/>
        <end position="360"/>
    </location>
</feature>
<dbReference type="AlphaFoldDB" id="A0A063C4W0"/>
<evidence type="ECO:0000313" key="5">
    <source>
        <dbReference type="EMBL" id="QUC17327.1"/>
    </source>
</evidence>
<dbReference type="PANTHER" id="PTHR36853">
    <property type="entry name" value="EXPRESSED PROTEIN"/>
    <property type="match status" value="1"/>
</dbReference>
<evidence type="ECO:0000256" key="1">
    <source>
        <dbReference type="SAM" id="Phobius"/>
    </source>
</evidence>
<dbReference type="InterPro" id="IPR024382">
    <property type="entry name" value="Vps3844_C"/>
</dbReference>
<feature type="chain" id="PRO_5010402216" description="Vacuolar sorting protein Vps3844 C-terminal domain-containing protein" evidence="2">
    <location>
        <begin position="18"/>
        <end position="379"/>
    </location>
</feature>
<evidence type="ECO:0000313" key="7">
    <source>
        <dbReference type="Proteomes" id="UP000054053"/>
    </source>
</evidence>
<dbReference type="Proteomes" id="UP000054053">
    <property type="component" value="Unassembled WGS sequence"/>
</dbReference>
<dbReference type="PANTHER" id="PTHR36853:SF1">
    <property type="entry name" value="DUF3844 DOMAIN-CONTAINING PROTEIN"/>
    <property type="match status" value="1"/>
</dbReference>
<name>A0A063C4W0_USTVR</name>
<accession>A0A063C4W0</accession>
<proteinExistence type="predicted"/>
<gene>
    <name evidence="5" type="ORF">UV8b_01568</name>
    <name evidence="4" type="ORF">UVI_02018800</name>
</gene>
<evidence type="ECO:0000256" key="2">
    <source>
        <dbReference type="SAM" id="SignalP"/>
    </source>
</evidence>
<keyword evidence="6" id="KW-1185">Reference proteome</keyword>
<dbReference type="KEGG" id="uvi:66062346"/>
<dbReference type="HOGENOM" id="CLU_054960_0_0_1"/>
<dbReference type="GeneID" id="66062346"/>
<dbReference type="GO" id="GO:0005783">
    <property type="term" value="C:endoplasmic reticulum"/>
    <property type="evidence" value="ECO:0007669"/>
    <property type="project" value="TreeGrafter"/>
</dbReference>
<dbReference type="Proteomes" id="UP000027002">
    <property type="component" value="Chromosome 1"/>
</dbReference>
<reference evidence="4" key="1">
    <citation type="journal article" date="2016" name="Genome Announc.">
        <title>Genome Sequence of Ustilaginoidea virens IPU010, a Rice Pathogenic Fungus Causing False Smut.</title>
        <authorList>
            <person name="Kumagai T."/>
            <person name="Ishii T."/>
            <person name="Terai G."/>
            <person name="Umemura M."/>
            <person name="Machida M."/>
            <person name="Asai K."/>
        </authorList>
    </citation>
    <scope>NUCLEOTIDE SEQUENCE [LARGE SCALE GENOMIC DNA]</scope>
    <source>
        <strain evidence="4">IPU010</strain>
    </source>
</reference>
<reference evidence="5" key="3">
    <citation type="submission" date="2020-03" db="EMBL/GenBank/DDBJ databases">
        <title>A mixture of massive structural variations and highly conserved coding sequences in Ustilaginoidea virens genome.</title>
        <authorList>
            <person name="Zhang K."/>
            <person name="Zhao Z."/>
            <person name="Zhang Z."/>
            <person name="Li Y."/>
            <person name="Hsiang T."/>
            <person name="Sun W."/>
        </authorList>
    </citation>
    <scope>NUCLEOTIDE SEQUENCE</scope>
    <source>
        <strain evidence="5">UV-8b</strain>
    </source>
</reference>
<keyword evidence="1" id="KW-0472">Membrane</keyword>
<keyword evidence="1" id="KW-1133">Transmembrane helix</keyword>
<dbReference type="OrthoDB" id="5583277at2759"/>
<reference evidence="7" key="2">
    <citation type="journal article" date="2016" name="Genome Announc.">
        <title>Genome sequence of Ustilaginoidea virens IPU010, a rice pathogenic fungus causing false smut.</title>
        <authorList>
            <person name="Kumagai T."/>
            <person name="Ishii T."/>
            <person name="Terai G."/>
            <person name="Umemura M."/>
            <person name="Machida M."/>
            <person name="Asai K."/>
        </authorList>
    </citation>
    <scope>NUCLEOTIDE SEQUENCE [LARGE SCALE GENOMIC DNA]</scope>
    <source>
        <strain evidence="7">IPU010</strain>
    </source>
</reference>
<dbReference type="InterPro" id="IPR053065">
    <property type="entry name" value="Archenteron_Induction-Rel"/>
</dbReference>
<keyword evidence="2" id="KW-0732">Signal</keyword>
<dbReference type="Pfam" id="PF12955">
    <property type="entry name" value="Vps3844_C"/>
    <property type="match status" value="1"/>
</dbReference>
<keyword evidence="1" id="KW-0812">Transmembrane</keyword>
<protein>
    <recommendedName>
        <fullName evidence="3">Vacuolar sorting protein Vps3844 C-terminal domain-containing protein</fullName>
    </recommendedName>
</protein>
<dbReference type="EMBL" id="CP072753">
    <property type="protein sequence ID" value="QUC17327.1"/>
    <property type="molecule type" value="Genomic_DNA"/>
</dbReference>
<sequence length="379" mass="40275">MKLSAGLLAVLVGCAAASQPHAEVFILPAIDTSSPPAITPSLARLLLLQRLASSGQEPSLQDVPNGVDSENAVSLLNRFGKSIPPLFSGAKTSRPSQLVLMLENMNKEQMGELRKALGMSPALTIADPPADTSHKDLVELDLYRVGALDGNKCSVQQVANPLENCWGGKHSAVARYRISEDPEVLQQLAKQLKQLVQLSKYGDLQTTIVALPGSKGSGKWTDEQQELRRRQAEQVISAINQTAKHPQTASSVKAEPVSYPSSGRVQSCYDSEAACNEATRNCTGHGSCMDKFASGGGGKAKDKVACFSCHCQATRSEKGSLTHWGGASCAKQDVSVPFWLFAGFTVAMIGIVSMSIRLLFNVGEEKLPGVIGAGVSRSK</sequence>
<evidence type="ECO:0000313" key="6">
    <source>
        <dbReference type="Proteomes" id="UP000027002"/>
    </source>
</evidence>
<dbReference type="EMBL" id="BBTG02000007">
    <property type="protein sequence ID" value="GAO15707.1"/>
    <property type="molecule type" value="Genomic_DNA"/>
</dbReference>